<dbReference type="InterPro" id="IPR004107">
    <property type="entry name" value="Integrase_SAM-like_N"/>
</dbReference>
<dbReference type="GO" id="GO:0015074">
    <property type="term" value="P:DNA integration"/>
    <property type="evidence" value="ECO:0007669"/>
    <property type="project" value="UniProtKB-KW"/>
</dbReference>
<dbReference type="InterPro" id="IPR011010">
    <property type="entry name" value="DNA_brk_join_enz"/>
</dbReference>
<comment type="caution">
    <text evidence="6">The sequence shown here is derived from an EMBL/GenBank/DDBJ whole genome shotgun (WGS) entry which is preliminary data.</text>
</comment>
<evidence type="ECO:0000313" key="6">
    <source>
        <dbReference type="EMBL" id="TFU21277.1"/>
    </source>
</evidence>
<dbReference type="PANTHER" id="PTHR30349:SF41">
    <property type="entry name" value="INTEGRASE_RECOMBINASE PROTEIN MJ0367-RELATED"/>
    <property type="match status" value="1"/>
</dbReference>
<dbReference type="InterPro" id="IPR010998">
    <property type="entry name" value="Integrase_recombinase_N"/>
</dbReference>
<dbReference type="PROSITE" id="PS51898">
    <property type="entry name" value="TYR_RECOMBINASE"/>
    <property type="match status" value="1"/>
</dbReference>
<evidence type="ECO:0000313" key="7">
    <source>
        <dbReference type="Proteomes" id="UP000297951"/>
    </source>
</evidence>
<dbReference type="PANTHER" id="PTHR30349">
    <property type="entry name" value="PHAGE INTEGRASE-RELATED"/>
    <property type="match status" value="1"/>
</dbReference>
<evidence type="ECO:0000256" key="3">
    <source>
        <dbReference type="ARBA" id="ARBA00023125"/>
    </source>
</evidence>
<dbReference type="GO" id="GO:0006310">
    <property type="term" value="P:DNA recombination"/>
    <property type="evidence" value="ECO:0007669"/>
    <property type="project" value="UniProtKB-KW"/>
</dbReference>
<feature type="domain" description="Tyr recombinase" evidence="5">
    <location>
        <begin position="179"/>
        <end position="372"/>
    </location>
</feature>
<dbReference type="InterPro" id="IPR013762">
    <property type="entry name" value="Integrase-like_cat_sf"/>
</dbReference>
<dbReference type="AlphaFoldDB" id="A0A4Y9F2W7"/>
<dbReference type="Pfam" id="PF14659">
    <property type="entry name" value="Phage_int_SAM_3"/>
    <property type="match status" value="1"/>
</dbReference>
<dbReference type="Gene3D" id="1.10.443.10">
    <property type="entry name" value="Intergrase catalytic core"/>
    <property type="match status" value="1"/>
</dbReference>
<evidence type="ECO:0000256" key="4">
    <source>
        <dbReference type="ARBA" id="ARBA00023172"/>
    </source>
</evidence>
<dbReference type="SUPFAM" id="SSF56349">
    <property type="entry name" value="DNA breaking-rejoining enzymes"/>
    <property type="match status" value="1"/>
</dbReference>
<dbReference type="Pfam" id="PF00589">
    <property type="entry name" value="Phage_integrase"/>
    <property type="match status" value="1"/>
</dbReference>
<dbReference type="InterPro" id="IPR050090">
    <property type="entry name" value="Tyrosine_recombinase_XerCD"/>
</dbReference>
<dbReference type="OrthoDB" id="4326943at2"/>
<protein>
    <recommendedName>
        <fullName evidence="5">Tyr recombinase domain-containing protein</fullName>
    </recommendedName>
</protein>
<accession>A0A4Y9F2W7</accession>
<dbReference type="GO" id="GO:0003677">
    <property type="term" value="F:DNA binding"/>
    <property type="evidence" value="ECO:0007669"/>
    <property type="project" value="UniProtKB-KW"/>
</dbReference>
<proteinExistence type="inferred from homology"/>
<comment type="similarity">
    <text evidence="1">Belongs to the 'phage' integrase family.</text>
</comment>
<evidence type="ECO:0000256" key="2">
    <source>
        <dbReference type="ARBA" id="ARBA00022908"/>
    </source>
</evidence>
<dbReference type="InterPro" id="IPR002104">
    <property type="entry name" value="Integrase_catalytic"/>
</dbReference>
<reference evidence="6 7" key="1">
    <citation type="submission" date="2019-03" db="EMBL/GenBank/DDBJ databases">
        <title>Diversity of the mouse oral microbiome.</title>
        <authorList>
            <person name="Joseph S."/>
            <person name="Aduse-Opoku J."/>
            <person name="Curtis M."/>
            <person name="Wade W."/>
            <person name="Hashim A."/>
        </authorList>
    </citation>
    <scope>NUCLEOTIDE SEQUENCE [LARGE SCALE GENOMIC DNA]</scope>
    <source>
        <strain evidence="7">irhom_31</strain>
    </source>
</reference>
<sequence length="375" mass="41909">MRPPLPLGTHGDIMTTKLATGKWKARAYYRDETGRRRDITTTAPTKAAATNRLKEKIANHQPTEATLAQTKLADFTEQWFEQYAQTVGYSAQRQTRSIIDNHIKPVGGKRLNEITVPWLDKQITKATVKKVENHRTRGGLSTARRLRDVYKMILAEAVRQGAILDNPALKTPPIKIERPELKVLAPAQLTQLRHHMRDFYQDYPYWTRAKEWLPDMVDFLVGTGVRVGEAIALRWEDIDLESGLCTIRATAIISAGASVYQPFTKTRHVRAVLLPDWLVLTLVSRGPGEGFVFQVKDGGMVKYGVLASNFAKALPEGLGWVTPKTIRASVATMIERELGVEAAGVQLGHDDFKTTKKSYIERRGVSNAVGVLNSL</sequence>
<dbReference type="EMBL" id="SPQC01000036">
    <property type="protein sequence ID" value="TFU21277.1"/>
    <property type="molecule type" value="Genomic_DNA"/>
</dbReference>
<keyword evidence="2" id="KW-0229">DNA integration</keyword>
<name>A0A4Y9F2W7_9MICC</name>
<dbReference type="Proteomes" id="UP000297951">
    <property type="component" value="Unassembled WGS sequence"/>
</dbReference>
<dbReference type="Gene3D" id="1.10.150.130">
    <property type="match status" value="1"/>
</dbReference>
<keyword evidence="3" id="KW-0238">DNA-binding</keyword>
<gene>
    <name evidence="6" type="ORF">E4U03_09485</name>
</gene>
<evidence type="ECO:0000259" key="5">
    <source>
        <dbReference type="PROSITE" id="PS51898"/>
    </source>
</evidence>
<organism evidence="6 7">
    <name type="scientific">Rothia nasimurium</name>
    <dbReference type="NCBI Taxonomy" id="85336"/>
    <lineage>
        <taxon>Bacteria</taxon>
        <taxon>Bacillati</taxon>
        <taxon>Actinomycetota</taxon>
        <taxon>Actinomycetes</taxon>
        <taxon>Micrococcales</taxon>
        <taxon>Micrococcaceae</taxon>
        <taxon>Rothia</taxon>
    </lineage>
</organism>
<evidence type="ECO:0000256" key="1">
    <source>
        <dbReference type="ARBA" id="ARBA00008857"/>
    </source>
</evidence>
<keyword evidence="4" id="KW-0233">DNA recombination</keyword>